<reference evidence="8" key="3">
    <citation type="journal article" date="2017" name="Nature">
        <title>Genome sequence of the progenitor of the wheat D genome Aegilops tauschii.</title>
        <authorList>
            <person name="Luo M.C."/>
            <person name="Gu Y.Q."/>
            <person name="Puiu D."/>
            <person name="Wang H."/>
            <person name="Twardziok S.O."/>
            <person name="Deal K.R."/>
            <person name="Huo N."/>
            <person name="Zhu T."/>
            <person name="Wang L."/>
            <person name="Wang Y."/>
            <person name="McGuire P.E."/>
            <person name="Liu S."/>
            <person name="Long H."/>
            <person name="Ramasamy R.K."/>
            <person name="Rodriguez J.C."/>
            <person name="Van S.L."/>
            <person name="Yuan L."/>
            <person name="Wang Z."/>
            <person name="Xia Z."/>
            <person name="Xiao L."/>
            <person name="Anderson O.D."/>
            <person name="Ouyang S."/>
            <person name="Liang Y."/>
            <person name="Zimin A.V."/>
            <person name="Pertea G."/>
            <person name="Qi P."/>
            <person name="Bennetzen J.L."/>
            <person name="Dai X."/>
            <person name="Dawson M.W."/>
            <person name="Muller H.G."/>
            <person name="Kugler K."/>
            <person name="Rivarola-Duarte L."/>
            <person name="Spannagl M."/>
            <person name="Mayer K.F.X."/>
            <person name="Lu F.H."/>
            <person name="Bevan M.W."/>
            <person name="Leroy P."/>
            <person name="Li P."/>
            <person name="You F.M."/>
            <person name="Sun Q."/>
            <person name="Liu Z."/>
            <person name="Lyons E."/>
            <person name="Wicker T."/>
            <person name="Salzberg S.L."/>
            <person name="Devos K.M."/>
            <person name="Dvorak J."/>
        </authorList>
    </citation>
    <scope>NUCLEOTIDE SEQUENCE [LARGE SCALE GENOMIC DNA]</scope>
    <source>
        <strain evidence="8">cv. AL8/78</strain>
    </source>
</reference>
<proteinExistence type="inferred from homology"/>
<dbReference type="PANTHER" id="PTHR32467:SF90">
    <property type="entry name" value="AP2-LIKE ETHYLENE-RESPONSIVE TRANSCRIPTION FACTOR AIL1"/>
    <property type="match status" value="1"/>
</dbReference>
<keyword evidence="2" id="KW-0805">Transcription regulation</keyword>
<dbReference type="EnsemblPlants" id="AET4Gv20709500.10">
    <property type="protein sequence ID" value="AET4Gv20709500.10"/>
    <property type="gene ID" value="AET4Gv20709500"/>
</dbReference>
<reference evidence="8" key="4">
    <citation type="submission" date="2019-03" db="UniProtKB">
        <authorList>
            <consortium name="EnsemblPlants"/>
        </authorList>
    </citation>
    <scope>IDENTIFICATION</scope>
</reference>
<keyword evidence="5" id="KW-0539">Nucleus</keyword>
<dbReference type="InterPro" id="IPR016177">
    <property type="entry name" value="DNA-bd_dom_sf"/>
</dbReference>
<evidence type="ECO:0000256" key="1">
    <source>
        <dbReference type="ARBA" id="ARBA00004123"/>
    </source>
</evidence>
<evidence type="ECO:0000256" key="4">
    <source>
        <dbReference type="ARBA" id="ARBA00023163"/>
    </source>
</evidence>
<dbReference type="SUPFAM" id="SSF54171">
    <property type="entry name" value="DNA-binding domain"/>
    <property type="match status" value="1"/>
</dbReference>
<dbReference type="GO" id="GO:0005634">
    <property type="term" value="C:nucleus"/>
    <property type="evidence" value="ECO:0007669"/>
    <property type="project" value="UniProtKB-SubCell"/>
</dbReference>
<dbReference type="Gramene" id="AET4Gv20709500.10">
    <property type="protein sequence ID" value="AET4Gv20709500.10"/>
    <property type="gene ID" value="AET4Gv20709500"/>
</dbReference>
<evidence type="ECO:0000256" key="6">
    <source>
        <dbReference type="ARBA" id="ARBA00037973"/>
    </source>
</evidence>
<evidence type="ECO:0000256" key="3">
    <source>
        <dbReference type="ARBA" id="ARBA00023125"/>
    </source>
</evidence>
<accession>A0A453IWN1</accession>
<reference evidence="9" key="2">
    <citation type="journal article" date="2017" name="Nat. Plants">
        <title>The Aegilops tauschii genome reveals multiple impacts of transposons.</title>
        <authorList>
            <person name="Zhao G."/>
            <person name="Zou C."/>
            <person name="Li K."/>
            <person name="Wang K."/>
            <person name="Li T."/>
            <person name="Gao L."/>
            <person name="Zhang X."/>
            <person name="Wang H."/>
            <person name="Yang Z."/>
            <person name="Liu X."/>
            <person name="Jiang W."/>
            <person name="Mao L."/>
            <person name="Kong X."/>
            <person name="Jiao Y."/>
            <person name="Jia J."/>
        </authorList>
    </citation>
    <scope>NUCLEOTIDE SEQUENCE [LARGE SCALE GENOMIC DNA]</scope>
    <source>
        <strain evidence="9">cv. AL8/78</strain>
    </source>
</reference>
<comment type="similarity">
    <text evidence="6">Belongs to the AP2/ERF transcription factor family. AP2 subfamily.</text>
</comment>
<evidence type="ECO:0000313" key="9">
    <source>
        <dbReference type="Proteomes" id="UP000015105"/>
    </source>
</evidence>
<evidence type="ECO:0000313" key="8">
    <source>
        <dbReference type="EnsemblPlants" id="AET4Gv20709500.10"/>
    </source>
</evidence>
<organism evidence="8 9">
    <name type="scientific">Aegilops tauschii subsp. strangulata</name>
    <name type="common">Goatgrass</name>
    <dbReference type="NCBI Taxonomy" id="200361"/>
    <lineage>
        <taxon>Eukaryota</taxon>
        <taxon>Viridiplantae</taxon>
        <taxon>Streptophyta</taxon>
        <taxon>Embryophyta</taxon>
        <taxon>Tracheophyta</taxon>
        <taxon>Spermatophyta</taxon>
        <taxon>Magnoliopsida</taxon>
        <taxon>Liliopsida</taxon>
        <taxon>Poales</taxon>
        <taxon>Poaceae</taxon>
        <taxon>BOP clade</taxon>
        <taxon>Pooideae</taxon>
        <taxon>Triticodae</taxon>
        <taxon>Triticeae</taxon>
        <taxon>Triticinae</taxon>
        <taxon>Aegilops</taxon>
    </lineage>
</organism>
<sequence length="57" mass="6757">DKEEKAARAYDLAALKYWGPTTHINFPLSTYEKELEEMKHMTRQEFIAHLRRCTSSL</sequence>
<dbReference type="GO" id="GO:0003677">
    <property type="term" value="F:DNA binding"/>
    <property type="evidence" value="ECO:0007669"/>
    <property type="project" value="UniProtKB-KW"/>
</dbReference>
<dbReference type="InterPro" id="IPR001471">
    <property type="entry name" value="AP2/ERF_dom"/>
</dbReference>
<dbReference type="InterPro" id="IPR036955">
    <property type="entry name" value="AP2/ERF_dom_sf"/>
</dbReference>
<name>A0A453IWN1_AEGTS</name>
<evidence type="ECO:0000256" key="5">
    <source>
        <dbReference type="ARBA" id="ARBA00023242"/>
    </source>
</evidence>
<comment type="subcellular location">
    <subcellularLocation>
        <location evidence="1">Nucleus</location>
    </subcellularLocation>
</comment>
<reference evidence="9" key="1">
    <citation type="journal article" date="2014" name="Science">
        <title>Ancient hybridizations among the ancestral genomes of bread wheat.</title>
        <authorList>
            <consortium name="International Wheat Genome Sequencing Consortium,"/>
            <person name="Marcussen T."/>
            <person name="Sandve S.R."/>
            <person name="Heier L."/>
            <person name="Spannagl M."/>
            <person name="Pfeifer M."/>
            <person name="Jakobsen K.S."/>
            <person name="Wulff B.B."/>
            <person name="Steuernagel B."/>
            <person name="Mayer K.F."/>
            <person name="Olsen O.A."/>
        </authorList>
    </citation>
    <scope>NUCLEOTIDE SEQUENCE [LARGE SCALE GENOMIC DNA]</scope>
    <source>
        <strain evidence="9">cv. AL8/78</strain>
    </source>
</reference>
<dbReference type="GO" id="GO:0003700">
    <property type="term" value="F:DNA-binding transcription factor activity"/>
    <property type="evidence" value="ECO:0007669"/>
    <property type="project" value="InterPro"/>
</dbReference>
<keyword evidence="9" id="KW-1185">Reference proteome</keyword>
<dbReference type="AlphaFoldDB" id="A0A453IWN1"/>
<protein>
    <recommendedName>
        <fullName evidence="7">AP2/ERF domain-containing protein</fullName>
    </recommendedName>
</protein>
<reference evidence="8" key="5">
    <citation type="journal article" date="2021" name="G3 (Bethesda)">
        <title>Aegilops tauschii genome assembly Aet v5.0 features greater sequence contiguity and improved annotation.</title>
        <authorList>
            <person name="Wang L."/>
            <person name="Zhu T."/>
            <person name="Rodriguez J.C."/>
            <person name="Deal K.R."/>
            <person name="Dubcovsky J."/>
            <person name="McGuire P.E."/>
            <person name="Lux T."/>
            <person name="Spannagl M."/>
            <person name="Mayer K.F.X."/>
            <person name="Baldrich P."/>
            <person name="Meyers B.C."/>
            <person name="Huo N."/>
            <person name="Gu Y.Q."/>
            <person name="Zhou H."/>
            <person name="Devos K.M."/>
            <person name="Bennetzen J.L."/>
            <person name="Unver T."/>
            <person name="Budak H."/>
            <person name="Gulick P.J."/>
            <person name="Galiba G."/>
            <person name="Kalapos B."/>
            <person name="Nelson D.R."/>
            <person name="Li P."/>
            <person name="You F.M."/>
            <person name="Luo M.C."/>
            <person name="Dvorak J."/>
        </authorList>
    </citation>
    <scope>NUCLEOTIDE SEQUENCE [LARGE SCALE GENOMIC DNA]</scope>
    <source>
        <strain evidence="8">cv. AL8/78</strain>
    </source>
</reference>
<dbReference type="Proteomes" id="UP000015105">
    <property type="component" value="Chromosome 4D"/>
</dbReference>
<dbReference type="PROSITE" id="PS51032">
    <property type="entry name" value="AP2_ERF"/>
    <property type="match status" value="1"/>
</dbReference>
<evidence type="ECO:0000256" key="2">
    <source>
        <dbReference type="ARBA" id="ARBA00023015"/>
    </source>
</evidence>
<keyword evidence="3" id="KW-0238">DNA-binding</keyword>
<evidence type="ECO:0000259" key="7">
    <source>
        <dbReference type="PROSITE" id="PS51032"/>
    </source>
</evidence>
<keyword evidence="4" id="KW-0804">Transcription</keyword>
<dbReference type="PANTHER" id="PTHR32467">
    <property type="entry name" value="AP2-LIKE ETHYLENE-RESPONSIVE TRANSCRIPTION FACTOR"/>
    <property type="match status" value="1"/>
</dbReference>
<dbReference type="Gene3D" id="3.30.730.10">
    <property type="entry name" value="AP2/ERF domain"/>
    <property type="match status" value="1"/>
</dbReference>
<feature type="domain" description="AP2/ERF" evidence="7">
    <location>
        <begin position="1"/>
        <end position="27"/>
    </location>
</feature>